<proteinExistence type="predicted"/>
<dbReference type="AlphaFoldDB" id="A0A8E0VLT3"/>
<reference evidence="1" key="1">
    <citation type="submission" date="2019-05" db="EMBL/GenBank/DDBJ databases">
        <title>Annotation for the trematode Fasciolopsis buski.</title>
        <authorList>
            <person name="Choi Y.-J."/>
        </authorList>
    </citation>
    <scope>NUCLEOTIDE SEQUENCE</scope>
    <source>
        <strain evidence="1">HT</strain>
        <tissue evidence="1">Whole worm</tissue>
    </source>
</reference>
<gene>
    <name evidence="1" type="ORF">FBUS_08947</name>
</gene>
<name>A0A8E0VLT3_9TREM</name>
<dbReference type="Proteomes" id="UP000728185">
    <property type="component" value="Unassembled WGS sequence"/>
</dbReference>
<evidence type="ECO:0000313" key="1">
    <source>
        <dbReference type="EMBL" id="KAA0200740.1"/>
    </source>
</evidence>
<comment type="caution">
    <text evidence="1">The sequence shown here is derived from an EMBL/GenBank/DDBJ whole genome shotgun (WGS) entry which is preliminary data.</text>
</comment>
<sequence>MSRRCLGKDAWCIIQLLAFDKSEDRDDPMTLLQKTEEYCIGNFNEVFERSQFFLRQRLDKETIDELDTSLETLANSYDLFQCMKDNLIRDNLVIGIQNESTTKKLLSMRQLDLRT</sequence>
<dbReference type="OrthoDB" id="6160000at2759"/>
<accession>A0A8E0VLT3</accession>
<evidence type="ECO:0000313" key="2">
    <source>
        <dbReference type="Proteomes" id="UP000728185"/>
    </source>
</evidence>
<keyword evidence="2" id="KW-1185">Reference proteome</keyword>
<organism evidence="1 2">
    <name type="scientific">Fasciolopsis buskii</name>
    <dbReference type="NCBI Taxonomy" id="27845"/>
    <lineage>
        <taxon>Eukaryota</taxon>
        <taxon>Metazoa</taxon>
        <taxon>Spiralia</taxon>
        <taxon>Lophotrochozoa</taxon>
        <taxon>Platyhelminthes</taxon>
        <taxon>Trematoda</taxon>
        <taxon>Digenea</taxon>
        <taxon>Plagiorchiida</taxon>
        <taxon>Echinostomata</taxon>
        <taxon>Echinostomatoidea</taxon>
        <taxon>Fasciolidae</taxon>
        <taxon>Fasciolopsis</taxon>
    </lineage>
</organism>
<dbReference type="EMBL" id="LUCM01000320">
    <property type="protein sequence ID" value="KAA0200740.1"/>
    <property type="molecule type" value="Genomic_DNA"/>
</dbReference>
<protein>
    <submittedName>
        <fullName evidence="1">Uncharacterized protein</fullName>
    </submittedName>
</protein>